<feature type="domain" description="DNL-type" evidence="6">
    <location>
        <begin position="67"/>
        <end position="167"/>
    </location>
</feature>
<accession>A0A8K0F291</accession>
<sequence length="202" mass="22114">MFSSKIARTVAIVRRSSFRGFPTAQLHSQRCCRRFSSISSDDGTAPQYVPSAVLKNPALAGLKVEGVKNADMWIVYTCKKCEVRSVKGMTRHAYEKGLVIVRCPGCEALHLIADNIGWFPEDGSPSQKFSVEDTLRLQGQAIKSARVDGLASLTPEELADLISTVKSELDDGCSESKITTSSENARFHHEHAPDGSCCNEKH</sequence>
<dbReference type="GO" id="GO:0008270">
    <property type="term" value="F:zinc ion binding"/>
    <property type="evidence" value="ECO:0007669"/>
    <property type="project" value="UniProtKB-KW"/>
</dbReference>
<protein>
    <submittedName>
        <fullName evidence="7">Mitochondrial DNL zinc finger protein 1</fullName>
    </submittedName>
</protein>
<evidence type="ECO:0000313" key="8">
    <source>
        <dbReference type="Proteomes" id="UP000799049"/>
    </source>
</evidence>
<evidence type="ECO:0000256" key="2">
    <source>
        <dbReference type="ARBA" id="ARBA00022771"/>
    </source>
</evidence>
<dbReference type="GO" id="GO:0051087">
    <property type="term" value="F:protein-folding chaperone binding"/>
    <property type="evidence" value="ECO:0007669"/>
    <property type="project" value="TreeGrafter"/>
</dbReference>
<feature type="region of interest" description="Disordered" evidence="5">
    <location>
        <begin position="180"/>
        <end position="202"/>
    </location>
</feature>
<dbReference type="EMBL" id="VRVR01000022">
    <property type="protein sequence ID" value="KAF0852658.1"/>
    <property type="molecule type" value="Genomic_DNA"/>
</dbReference>
<dbReference type="Pfam" id="PF05180">
    <property type="entry name" value="zf-DNL"/>
    <property type="match status" value="1"/>
</dbReference>
<evidence type="ECO:0000256" key="1">
    <source>
        <dbReference type="ARBA" id="ARBA00022723"/>
    </source>
</evidence>
<dbReference type="GO" id="GO:0030150">
    <property type="term" value="P:protein import into mitochondrial matrix"/>
    <property type="evidence" value="ECO:0007669"/>
    <property type="project" value="TreeGrafter"/>
</dbReference>
<evidence type="ECO:0000256" key="4">
    <source>
        <dbReference type="PROSITE-ProRule" id="PRU00834"/>
    </source>
</evidence>
<dbReference type="InterPro" id="IPR007853">
    <property type="entry name" value="Znf_DNL-typ"/>
</dbReference>
<keyword evidence="1" id="KW-0479">Metal-binding</keyword>
<dbReference type="InterPro" id="IPR024158">
    <property type="entry name" value="Mt_import_TIM15"/>
</dbReference>
<evidence type="ECO:0000256" key="3">
    <source>
        <dbReference type="ARBA" id="ARBA00022833"/>
    </source>
</evidence>
<feature type="compositionally biased region" description="Basic and acidic residues" evidence="5">
    <location>
        <begin position="185"/>
        <end position="202"/>
    </location>
</feature>
<dbReference type="PANTHER" id="PTHR20922:SF13">
    <property type="entry name" value="DNL-TYPE ZINC FINGER PROTEIN"/>
    <property type="match status" value="1"/>
</dbReference>
<dbReference type="Proteomes" id="UP000799049">
    <property type="component" value="Unassembled WGS sequence"/>
</dbReference>
<evidence type="ECO:0000313" key="7">
    <source>
        <dbReference type="EMBL" id="KAF0852658.1"/>
    </source>
</evidence>
<keyword evidence="2 4" id="KW-0863">Zinc-finger</keyword>
<dbReference type="GO" id="GO:0050821">
    <property type="term" value="P:protein stabilization"/>
    <property type="evidence" value="ECO:0007669"/>
    <property type="project" value="TreeGrafter"/>
</dbReference>
<keyword evidence="8" id="KW-1185">Reference proteome</keyword>
<evidence type="ECO:0000259" key="6">
    <source>
        <dbReference type="PROSITE" id="PS51501"/>
    </source>
</evidence>
<gene>
    <name evidence="7" type="ORF">ANDGO_06382</name>
</gene>
<dbReference type="OrthoDB" id="10258358at2759"/>
<dbReference type="PROSITE" id="PS51501">
    <property type="entry name" value="ZF_DNL"/>
    <property type="match status" value="1"/>
</dbReference>
<evidence type="ECO:0000256" key="5">
    <source>
        <dbReference type="SAM" id="MobiDB-lite"/>
    </source>
</evidence>
<proteinExistence type="predicted"/>
<name>A0A8K0F291_ANDGO</name>
<dbReference type="GO" id="GO:0006457">
    <property type="term" value="P:protein folding"/>
    <property type="evidence" value="ECO:0007669"/>
    <property type="project" value="TreeGrafter"/>
</dbReference>
<reference evidence="7" key="1">
    <citation type="submission" date="2019-09" db="EMBL/GenBank/DDBJ databases">
        <title>The Mitochondrial Proteome of the Jakobid, Andalucia godoyi, a Protist With the Most Gene-Rich and Bacteria-Like Mitochondrial Genome.</title>
        <authorList>
            <person name="Gray M.W."/>
            <person name="Burger G."/>
            <person name="Derelle R."/>
            <person name="Klimes V."/>
            <person name="Leger M."/>
            <person name="Sarrasin M."/>
            <person name="Vlcek C."/>
            <person name="Roger A.J."/>
            <person name="Elias M."/>
            <person name="Lang B.F."/>
        </authorList>
    </citation>
    <scope>NUCLEOTIDE SEQUENCE</scope>
    <source>
        <strain evidence="7">And28</strain>
    </source>
</reference>
<comment type="caution">
    <text evidence="7">The sequence shown here is derived from an EMBL/GenBank/DDBJ whole genome shotgun (WGS) entry which is preliminary data.</text>
</comment>
<dbReference type="PANTHER" id="PTHR20922">
    <property type="entry name" value="DNL-TYPE ZINC FINGER PROTEIN"/>
    <property type="match status" value="1"/>
</dbReference>
<organism evidence="7 8">
    <name type="scientific">Andalucia godoyi</name>
    <name type="common">Flagellate</name>
    <dbReference type="NCBI Taxonomy" id="505711"/>
    <lineage>
        <taxon>Eukaryota</taxon>
        <taxon>Discoba</taxon>
        <taxon>Jakobida</taxon>
        <taxon>Andalucina</taxon>
        <taxon>Andaluciidae</taxon>
        <taxon>Andalucia</taxon>
    </lineage>
</organism>
<dbReference type="GO" id="GO:0005739">
    <property type="term" value="C:mitochondrion"/>
    <property type="evidence" value="ECO:0007669"/>
    <property type="project" value="TreeGrafter"/>
</dbReference>
<keyword evidence="3" id="KW-0862">Zinc</keyword>
<dbReference type="AlphaFoldDB" id="A0A8K0F291"/>